<dbReference type="Proteomes" id="UP000487649">
    <property type="component" value="Unassembled WGS sequence"/>
</dbReference>
<dbReference type="GeneID" id="60058785"/>
<comment type="caution">
    <text evidence="1">The sequence shown here is derived from an EMBL/GenBank/DDBJ whole genome shotgun (WGS) entry which is preliminary data.</text>
</comment>
<gene>
    <name evidence="1" type="ORF">GMA92_00990</name>
</gene>
<dbReference type="RefSeq" id="WP_006784792.1">
    <property type="nucleotide sequence ID" value="NZ_CABJBH010000021.1"/>
</dbReference>
<organism evidence="1 2">
    <name type="scientific">Turicibacter sanguinis</name>
    <dbReference type="NCBI Taxonomy" id="154288"/>
    <lineage>
        <taxon>Bacteria</taxon>
        <taxon>Bacillati</taxon>
        <taxon>Bacillota</taxon>
        <taxon>Erysipelotrichia</taxon>
        <taxon>Erysipelotrichales</taxon>
        <taxon>Turicibacteraceae</taxon>
        <taxon>Turicibacter</taxon>
    </lineage>
</organism>
<protein>
    <submittedName>
        <fullName evidence="1">Uncharacterized protein</fullName>
    </submittedName>
</protein>
<evidence type="ECO:0000313" key="1">
    <source>
        <dbReference type="EMBL" id="MTK20012.1"/>
    </source>
</evidence>
<evidence type="ECO:0000313" key="2">
    <source>
        <dbReference type="Proteomes" id="UP000487649"/>
    </source>
</evidence>
<name>A0A6A8SGX4_9FIRM</name>
<reference evidence="1 2" key="1">
    <citation type="journal article" date="2019" name="Nat. Med.">
        <title>A library of human gut bacterial isolates paired with longitudinal multiomics data enables mechanistic microbiome research.</title>
        <authorList>
            <person name="Poyet M."/>
            <person name="Groussin M."/>
            <person name="Gibbons S.M."/>
            <person name="Avila-Pacheco J."/>
            <person name="Jiang X."/>
            <person name="Kearney S.M."/>
            <person name="Perrotta A.R."/>
            <person name="Berdy B."/>
            <person name="Zhao S."/>
            <person name="Lieberman T.D."/>
            <person name="Swanson P.K."/>
            <person name="Smith M."/>
            <person name="Roesemann S."/>
            <person name="Alexander J.E."/>
            <person name="Rich S.A."/>
            <person name="Livny J."/>
            <person name="Vlamakis H."/>
            <person name="Clish C."/>
            <person name="Bullock K."/>
            <person name="Deik A."/>
            <person name="Scott J."/>
            <person name="Pierce K.A."/>
            <person name="Xavier R.J."/>
            <person name="Alm E.J."/>
        </authorList>
    </citation>
    <scope>NUCLEOTIDE SEQUENCE [LARGE SCALE GENOMIC DNA]</scope>
    <source>
        <strain evidence="1 2">BIOML-A198</strain>
    </source>
</reference>
<accession>A0A6A8SGX4</accession>
<dbReference type="AlphaFoldDB" id="A0A6A8SGX4"/>
<proteinExistence type="predicted"/>
<dbReference type="EMBL" id="WMQE01000002">
    <property type="protein sequence ID" value="MTK20012.1"/>
    <property type="molecule type" value="Genomic_DNA"/>
</dbReference>
<sequence>MKEIITVPIQLESYDAIFNEIDCRPLNIRTVNENIDALLKEALFNRDLKQIPELNLHIFLPHSIKDCAKENLSVEGIQNYYQSFSNYENQIRRLSILRLIYYVLTALIFFIVNYYLQIYYPETFLNTLIDTSASVILWQASTMIFIDSKDFKLNKKLNELLSHVSVTYTYKD</sequence>